<evidence type="ECO:0000256" key="5">
    <source>
        <dbReference type="ARBA" id="ARBA00023163"/>
    </source>
</evidence>
<keyword evidence="6" id="KW-0539">Nucleus</keyword>
<dbReference type="InterPro" id="IPR036322">
    <property type="entry name" value="WD40_repeat_dom_sf"/>
</dbReference>
<feature type="domain" description="Nucleolar protein 11 C-terminal" evidence="8">
    <location>
        <begin position="410"/>
        <end position="730"/>
    </location>
</feature>
<evidence type="ECO:0000259" key="7">
    <source>
        <dbReference type="Pfam" id="PF08168"/>
    </source>
</evidence>
<dbReference type="GO" id="GO:0030490">
    <property type="term" value="P:maturation of SSU-rRNA"/>
    <property type="evidence" value="ECO:0007669"/>
    <property type="project" value="InterPro"/>
</dbReference>
<dbReference type="PANTHER" id="PTHR15633:SF2">
    <property type="entry name" value="NUCLEOLAR PROTEIN 11"/>
    <property type="match status" value="1"/>
</dbReference>
<evidence type="ECO:0000256" key="4">
    <source>
        <dbReference type="ARBA" id="ARBA00023159"/>
    </source>
</evidence>
<keyword evidence="2" id="KW-0698">rRNA processing</keyword>
<dbReference type="InterPro" id="IPR012584">
    <property type="entry name" value="NOL11_N"/>
</dbReference>
<name>V9KFK1_CALMI</name>
<sequence>MARLCEDFMLCGLPSGGSVRGLEPAGPDHVIVTHTDRTVTVYKVSDQKPLGSWSVKQTQAISCPAIYNSQTKEYVVVHDKKVLRIWKDEDVNLEKVFKATLLADVCRIHMLPDTEPLVLFEGGAVRRLDVLLTDPQQEIEDIVSEGEVIRWSDSVLEAGSPIVVFITEKNGAFHLYTQKLNPDMQQKFKLDSGEEIGCPVSFALSLNQEDIILTCLYSDGSIYKTELPPRRRSCVENEQALPRSSLLKLPGCKARSLQRAAIRLLDEAHIAVLGAPHSLQPTVKESLSIWNTTFQTLLTWKELPEGSCGQLWCYSGKLYVPHGKVLTVVPFTCETSSLAAVLGKLQQPNTAEMKTAFTVVNWNALLYDEEAEGLQQAAARSGAKLEPKRILRSRKSQGASTQQQSISQDQLLNQIQTGTLEKVEEDLHIFFNNLQSPNTQLITAQITTKLVHRCLEEVKFYPQKALVQLLQTQVLSYSLCPDLVAVALSKADYFLLQLCLQQFPDIPEAVTCACLKLFLSVSDSDLQDVTLDFGDVACYIDIENQSPQHTETPEVVQNGFSPGLLENSCDLPLPPVKSHQPPAFDVNSKCPVSLQKAALLNEILLSSYSETFLLPHLKDLSAPQVMLFLQYMKYLYVKYSETVNTELPGERVPTVNQVLDWISLLLDAHFTLLVMTPEARGLLTHLHKFVRSQVKFYSELSKIEGSIQGLHQVKPLSYDSRYSIEVIKLF</sequence>
<dbReference type="GO" id="GO:0005730">
    <property type="term" value="C:nucleolus"/>
    <property type="evidence" value="ECO:0007669"/>
    <property type="project" value="UniProtKB-SubCell"/>
</dbReference>
<keyword evidence="4" id="KW-0010">Activator</keyword>
<evidence type="ECO:0000256" key="1">
    <source>
        <dbReference type="ARBA" id="ARBA00004604"/>
    </source>
</evidence>
<dbReference type="Pfam" id="PF08168">
    <property type="entry name" value="NOL11_N"/>
    <property type="match status" value="1"/>
</dbReference>
<feature type="domain" description="Nucleolar protein 11 N-terminal" evidence="7">
    <location>
        <begin position="1"/>
        <end position="331"/>
    </location>
</feature>
<keyword evidence="5" id="KW-0804">Transcription</keyword>
<dbReference type="Pfam" id="PF20998">
    <property type="entry name" value="Nol11_C"/>
    <property type="match status" value="1"/>
</dbReference>
<evidence type="ECO:0000259" key="8">
    <source>
        <dbReference type="Pfam" id="PF20998"/>
    </source>
</evidence>
<keyword evidence="3" id="KW-0805">Transcription regulation</keyword>
<dbReference type="PANTHER" id="PTHR15633">
    <property type="entry name" value="NUCLEOLAR PROTEIN 11"/>
    <property type="match status" value="1"/>
</dbReference>
<evidence type="ECO:0000256" key="3">
    <source>
        <dbReference type="ARBA" id="ARBA00023015"/>
    </source>
</evidence>
<dbReference type="InterPro" id="IPR048897">
    <property type="entry name" value="Nol11_C"/>
</dbReference>
<dbReference type="GO" id="GO:0003723">
    <property type="term" value="F:RNA binding"/>
    <property type="evidence" value="ECO:0007669"/>
    <property type="project" value="TreeGrafter"/>
</dbReference>
<organism evidence="9">
    <name type="scientific">Callorhinchus milii</name>
    <name type="common">Ghost shark</name>
    <dbReference type="NCBI Taxonomy" id="7868"/>
    <lineage>
        <taxon>Eukaryota</taxon>
        <taxon>Metazoa</taxon>
        <taxon>Chordata</taxon>
        <taxon>Craniata</taxon>
        <taxon>Vertebrata</taxon>
        <taxon>Chondrichthyes</taxon>
        <taxon>Holocephali</taxon>
        <taxon>Chimaeriformes</taxon>
        <taxon>Callorhinchidae</taxon>
        <taxon>Callorhinchus</taxon>
    </lineage>
</organism>
<dbReference type="AlphaFoldDB" id="V9KFK1"/>
<evidence type="ECO:0000256" key="6">
    <source>
        <dbReference type="ARBA" id="ARBA00023242"/>
    </source>
</evidence>
<protein>
    <submittedName>
        <fullName evidence="9">Nucleolar protein 11-like protein</fullName>
    </submittedName>
</protein>
<evidence type="ECO:0000256" key="2">
    <source>
        <dbReference type="ARBA" id="ARBA00022552"/>
    </source>
</evidence>
<dbReference type="InterPro" id="IPR042859">
    <property type="entry name" value="NOL11"/>
</dbReference>
<comment type="subcellular location">
    <subcellularLocation>
        <location evidence="1">Nucleus</location>
        <location evidence="1">Nucleolus</location>
    </subcellularLocation>
</comment>
<proteinExistence type="evidence at transcript level"/>
<dbReference type="EMBL" id="JW864132">
    <property type="protein sequence ID" value="AFO96649.1"/>
    <property type="molecule type" value="mRNA"/>
</dbReference>
<evidence type="ECO:0000313" key="9">
    <source>
        <dbReference type="EMBL" id="AFO96649.1"/>
    </source>
</evidence>
<dbReference type="SUPFAM" id="SSF50978">
    <property type="entry name" value="WD40 repeat-like"/>
    <property type="match status" value="1"/>
</dbReference>
<accession>V9KFK1</accession>
<reference evidence="9" key="1">
    <citation type="journal article" date="2014" name="Nature">
        <title>Elephant shark genome provides unique insights into gnathostome evolution.</title>
        <authorList>
            <consortium name="International Elephant Shark Genome Sequencing Consortium"/>
            <person name="Venkatesh B."/>
            <person name="Lee A.P."/>
            <person name="Ravi V."/>
            <person name="Maurya A.K."/>
            <person name="Lian M.M."/>
            <person name="Swann J.B."/>
            <person name="Ohta Y."/>
            <person name="Flajnik M.F."/>
            <person name="Sutoh Y."/>
            <person name="Kasahara M."/>
            <person name="Hoon S."/>
            <person name="Gangu V."/>
            <person name="Roy S.W."/>
            <person name="Irimia M."/>
            <person name="Korzh V."/>
            <person name="Kondrychyn I."/>
            <person name="Lim Z.W."/>
            <person name="Tay B.H."/>
            <person name="Tohari S."/>
            <person name="Kong K.W."/>
            <person name="Ho S."/>
            <person name="Lorente-Galdos B."/>
            <person name="Quilez J."/>
            <person name="Marques-Bonet T."/>
            <person name="Raney B.J."/>
            <person name="Ingham P.W."/>
            <person name="Tay A."/>
            <person name="Hillier L.W."/>
            <person name="Minx P."/>
            <person name="Boehm T."/>
            <person name="Wilson R.K."/>
            <person name="Brenner S."/>
            <person name="Warren W.C."/>
        </authorList>
    </citation>
    <scope>NUCLEOTIDE SEQUENCE</scope>
    <source>
        <tissue evidence="9">Testis</tissue>
    </source>
</reference>